<dbReference type="AlphaFoldDB" id="A0A067JI94"/>
<reference evidence="2 3" key="1">
    <citation type="journal article" date="2014" name="PLoS ONE">
        <title>Global Analysis of Gene Expression Profiles in Physic Nut (Jatropha curcas L.) Seedlings Exposed to Salt Stress.</title>
        <authorList>
            <person name="Zhang L."/>
            <person name="Zhang C."/>
            <person name="Wu P."/>
            <person name="Chen Y."/>
            <person name="Li M."/>
            <person name="Jiang H."/>
            <person name="Wu G."/>
        </authorList>
    </citation>
    <scope>NUCLEOTIDE SEQUENCE [LARGE SCALE GENOMIC DNA]</scope>
    <source>
        <strain evidence="3">cv. GZQX0401</strain>
        <tissue evidence="2">Young leaves</tissue>
    </source>
</reference>
<proteinExistence type="predicted"/>
<accession>A0A067JI94</accession>
<name>A0A067JI94_JATCU</name>
<feature type="region of interest" description="Disordered" evidence="1">
    <location>
        <begin position="197"/>
        <end position="218"/>
    </location>
</feature>
<keyword evidence="3" id="KW-1185">Reference proteome</keyword>
<feature type="compositionally biased region" description="Polar residues" evidence="1">
    <location>
        <begin position="134"/>
        <end position="157"/>
    </location>
</feature>
<feature type="region of interest" description="Disordered" evidence="1">
    <location>
        <begin position="125"/>
        <end position="171"/>
    </location>
</feature>
<sequence length="355" mass="39700">MAGYSYPYRSSSASNSARIDDCSKPSYASDHVCRPVIVDAEGRKSPIVFFRPTQNSDYYVSTRTETIVQENVISPYSLEHKHIPYRSPDSPEGYEVVEERWHLPPSPVKDRSPKVDEFFTKVQTEASRPRFSPMNASTRRQTAKPTGFQDNTVSYGSEFNDHSKKEWEKPSGNAYENNYDYFGKYNSNTEPWAKPSQTTWGATPNSILSKPTNGTNTDTRYFNGNGKPSGTAAPPFRHTGPAYTGSTEPPMITHGGWERPSASTWASAPDSNLSRPTSDINTAIGVLKEAAKPSVYTSPNSRYTEPCYTETIDNKEAAKRYGKFNLSSQPYATEDKYTTTIDSREAARKYHGTTM</sequence>
<dbReference type="OrthoDB" id="1153117at2759"/>
<organism evidence="2 3">
    <name type="scientific">Jatropha curcas</name>
    <name type="common">Barbados nut</name>
    <dbReference type="NCBI Taxonomy" id="180498"/>
    <lineage>
        <taxon>Eukaryota</taxon>
        <taxon>Viridiplantae</taxon>
        <taxon>Streptophyta</taxon>
        <taxon>Embryophyta</taxon>
        <taxon>Tracheophyta</taxon>
        <taxon>Spermatophyta</taxon>
        <taxon>Magnoliopsida</taxon>
        <taxon>eudicotyledons</taxon>
        <taxon>Gunneridae</taxon>
        <taxon>Pentapetalae</taxon>
        <taxon>rosids</taxon>
        <taxon>fabids</taxon>
        <taxon>Malpighiales</taxon>
        <taxon>Euphorbiaceae</taxon>
        <taxon>Crotonoideae</taxon>
        <taxon>Jatropheae</taxon>
        <taxon>Jatropha</taxon>
    </lineage>
</organism>
<feature type="compositionally biased region" description="Basic and acidic residues" evidence="1">
    <location>
        <begin position="159"/>
        <end position="169"/>
    </location>
</feature>
<dbReference type="EMBL" id="KK915213">
    <property type="protein sequence ID" value="KDP23607.1"/>
    <property type="molecule type" value="Genomic_DNA"/>
</dbReference>
<evidence type="ECO:0000313" key="2">
    <source>
        <dbReference type="EMBL" id="KDP23607.1"/>
    </source>
</evidence>
<gene>
    <name evidence="2" type="ORF">JCGZ_23440</name>
</gene>
<dbReference type="Proteomes" id="UP000027138">
    <property type="component" value="Unassembled WGS sequence"/>
</dbReference>
<evidence type="ECO:0000313" key="3">
    <source>
        <dbReference type="Proteomes" id="UP000027138"/>
    </source>
</evidence>
<protein>
    <submittedName>
        <fullName evidence="2">Uncharacterized protein</fullName>
    </submittedName>
</protein>
<evidence type="ECO:0000256" key="1">
    <source>
        <dbReference type="SAM" id="MobiDB-lite"/>
    </source>
</evidence>